<evidence type="ECO:0000256" key="18">
    <source>
        <dbReference type="ARBA" id="ARBA00048679"/>
    </source>
</evidence>
<keyword evidence="5 19" id="KW-0808">Transferase</keyword>
<evidence type="ECO:0000256" key="12">
    <source>
        <dbReference type="ARBA" id="ARBA00022989"/>
    </source>
</evidence>
<feature type="domain" description="Protein kinase" evidence="24">
    <location>
        <begin position="501"/>
        <end position="782"/>
    </location>
</feature>
<evidence type="ECO:0000256" key="14">
    <source>
        <dbReference type="ARBA" id="ARBA00023157"/>
    </source>
</evidence>
<evidence type="ECO:0000256" key="19">
    <source>
        <dbReference type="PIRNR" id="PIRNR000641"/>
    </source>
</evidence>
<dbReference type="PROSITE" id="PS00107">
    <property type="entry name" value="PROTEIN_KINASE_ATP"/>
    <property type="match status" value="1"/>
</dbReference>
<dbReference type="InterPro" id="IPR000719">
    <property type="entry name" value="Prot_kinase_dom"/>
</dbReference>
<sequence>MDMKNKSWFMFSVFFICFSLKSHVSIGADTISANQSLSGDQAIVSAGGVFALGFFKPGNSSNYYIGIWYKKMSKHNVVWVANRDKPISDRYSSVLRFTNGNLVLFNESKKPIWSTNLNSTTTTTSTSIEALLLNEGNLVLRDRSKNISEHLWESFDHPTNIWLPGMKFGQNKKTKVNQFLTSWKNTEDLATGLFSLELHPDGSDQYVIVWNRSQLYWNSGIWNGQIFSLIPEMVYPIHNSVYNFRYVSNENERYFIYSVNDPKLITQLIIDSSGQIQQMHWLEASKSWFIFWSQPKRPCEVYAYCGPFGSCSEQTQPFCGCLQGFRPTSDYNWNLLQDYSGGCARKTQLQCGNNSISNGKHDRFSANRDMVLPKNLQSVPAGSIKECETTCLNNCSCFAYSFENGACSIWIEKLLGLQKLPLGNTNGKTIYIKLAASEVPSAKNNKRTVIGGAAGSVALVVILGLVTFIYLRRRKRTIKSTKPVEGSLMAFSYKDLQNATKNFSENLGGGGFGSVFKGVLPDSSVVAVKKLERIGQGEKQFRTEVSTIGNIQHVNLIRLRGFCSEGNQKLLVYDYMPNSSLDAYLFLGKDSKVLDWKTRYKIALGTARGLAYLHEKCIDCIIHCDIKPENILLDAEFNPKVTDFGLAKLLGREFSRVLTTMRGTRGYLAPEWISGVAITAKADVYSYGMMLFEFISGRRNSQQSEDETVEFFPTWAARKITEGGDVLSLVDPRLEGNVDAEELSRICKMACWCVQADETHRPPMGQVVQILEGVLDMDHPPIPRSLQIYAKNQEFVVFFNESSSSQSSQTRCNNSAAASQVKSNTSSTIS</sequence>
<evidence type="ECO:0000256" key="22">
    <source>
        <dbReference type="SAM" id="Phobius"/>
    </source>
</evidence>
<dbReference type="GO" id="GO:0005524">
    <property type="term" value="F:ATP binding"/>
    <property type="evidence" value="ECO:0007669"/>
    <property type="project" value="UniProtKB-UniRule"/>
</dbReference>
<dbReference type="Pfam" id="PF00069">
    <property type="entry name" value="Pkinase"/>
    <property type="match status" value="1"/>
</dbReference>
<keyword evidence="4" id="KW-0597">Phosphoprotein</keyword>
<evidence type="ECO:0000256" key="4">
    <source>
        <dbReference type="ARBA" id="ARBA00022553"/>
    </source>
</evidence>
<dbReference type="FunFam" id="1.10.510.10:FF:000227">
    <property type="entry name" value="Serine/threonine-protein kinase"/>
    <property type="match status" value="1"/>
</dbReference>
<evidence type="ECO:0000259" key="26">
    <source>
        <dbReference type="PROSITE" id="PS50948"/>
    </source>
</evidence>
<dbReference type="PROSITE" id="PS00108">
    <property type="entry name" value="PROTEIN_KINASE_ST"/>
    <property type="match status" value="1"/>
</dbReference>
<protein>
    <recommendedName>
        <fullName evidence="19">Receptor-like serine/threonine-protein kinase</fullName>
        <ecNumber evidence="19">2.7.11.1</ecNumber>
    </recommendedName>
</protein>
<keyword evidence="14" id="KW-1015">Disulfide bond</keyword>
<dbReference type="InterPro" id="IPR003609">
    <property type="entry name" value="Pan_app"/>
</dbReference>
<comment type="catalytic activity">
    <reaction evidence="17 19">
        <text>L-threonyl-[protein] + ATP = O-phospho-L-threonyl-[protein] + ADP + H(+)</text>
        <dbReference type="Rhea" id="RHEA:46608"/>
        <dbReference type="Rhea" id="RHEA-COMP:11060"/>
        <dbReference type="Rhea" id="RHEA-COMP:11605"/>
        <dbReference type="ChEBI" id="CHEBI:15378"/>
        <dbReference type="ChEBI" id="CHEBI:30013"/>
        <dbReference type="ChEBI" id="CHEBI:30616"/>
        <dbReference type="ChEBI" id="CHEBI:61977"/>
        <dbReference type="ChEBI" id="CHEBI:456216"/>
        <dbReference type="EC" id="2.7.11.1"/>
    </reaction>
</comment>
<evidence type="ECO:0000256" key="13">
    <source>
        <dbReference type="ARBA" id="ARBA00023136"/>
    </source>
</evidence>
<evidence type="ECO:0000256" key="16">
    <source>
        <dbReference type="ARBA" id="ARBA00023180"/>
    </source>
</evidence>
<dbReference type="EC" id="2.7.11.1" evidence="19"/>
<feature type="chain" id="PRO_5042233448" description="Receptor-like serine/threonine-protein kinase" evidence="23">
    <location>
        <begin position="28"/>
        <end position="830"/>
    </location>
</feature>
<dbReference type="InterPro" id="IPR024171">
    <property type="entry name" value="SRK-like_kinase"/>
</dbReference>
<evidence type="ECO:0000256" key="6">
    <source>
        <dbReference type="ARBA" id="ARBA00022692"/>
    </source>
</evidence>
<keyword evidence="13 22" id="KW-0472">Membrane</keyword>
<evidence type="ECO:0000256" key="3">
    <source>
        <dbReference type="ARBA" id="ARBA00022527"/>
    </source>
</evidence>
<dbReference type="AlphaFoldDB" id="A0AAD9ZN20"/>
<comment type="catalytic activity">
    <reaction evidence="18 19">
        <text>L-seryl-[protein] + ATP = O-phospho-L-seryl-[protein] + ADP + H(+)</text>
        <dbReference type="Rhea" id="RHEA:17989"/>
        <dbReference type="Rhea" id="RHEA-COMP:9863"/>
        <dbReference type="Rhea" id="RHEA-COMP:11604"/>
        <dbReference type="ChEBI" id="CHEBI:15378"/>
        <dbReference type="ChEBI" id="CHEBI:29999"/>
        <dbReference type="ChEBI" id="CHEBI:30616"/>
        <dbReference type="ChEBI" id="CHEBI:83421"/>
        <dbReference type="ChEBI" id="CHEBI:456216"/>
        <dbReference type="EC" id="2.7.11.1"/>
    </reaction>
</comment>
<dbReference type="PANTHER" id="PTHR47974">
    <property type="entry name" value="OS07G0415500 PROTEIN"/>
    <property type="match status" value="1"/>
</dbReference>
<feature type="binding site" evidence="20">
    <location>
        <position position="530"/>
    </location>
    <ligand>
        <name>ATP</name>
        <dbReference type="ChEBI" id="CHEBI:30616"/>
    </ligand>
</feature>
<dbReference type="GO" id="GO:0005886">
    <property type="term" value="C:plasma membrane"/>
    <property type="evidence" value="ECO:0007669"/>
    <property type="project" value="UniProtKB-SubCell"/>
</dbReference>
<evidence type="ECO:0000259" key="25">
    <source>
        <dbReference type="PROSITE" id="PS50927"/>
    </source>
</evidence>
<dbReference type="SUPFAM" id="SSF56112">
    <property type="entry name" value="Protein kinase-like (PK-like)"/>
    <property type="match status" value="1"/>
</dbReference>
<comment type="caution">
    <text evidence="27">The sequence shown here is derived from an EMBL/GenBank/DDBJ whole genome shotgun (WGS) entry which is preliminary data.</text>
</comment>
<name>A0AAD9ZN20_9ROSI</name>
<reference evidence="27" key="1">
    <citation type="journal article" date="2023" name="Plant J.">
        <title>Genome sequences and population genomics provide insights into the demographic history, inbreeding, and mutation load of two 'living fossil' tree species of Dipteronia.</title>
        <authorList>
            <person name="Feng Y."/>
            <person name="Comes H.P."/>
            <person name="Chen J."/>
            <person name="Zhu S."/>
            <person name="Lu R."/>
            <person name="Zhang X."/>
            <person name="Li P."/>
            <person name="Qiu J."/>
            <person name="Olsen K.M."/>
            <person name="Qiu Y."/>
        </authorList>
    </citation>
    <scope>NUCLEOTIDE SEQUENCE</scope>
    <source>
        <strain evidence="27">NBL</strain>
    </source>
</reference>
<keyword evidence="11 19" id="KW-0067">ATP-binding</keyword>
<keyword evidence="16" id="KW-0325">Glycoprotein</keyword>
<dbReference type="GO" id="GO:0030246">
    <property type="term" value="F:carbohydrate binding"/>
    <property type="evidence" value="ECO:0007669"/>
    <property type="project" value="UniProtKB-KW"/>
</dbReference>
<dbReference type="EMBL" id="JANJYJ010000010">
    <property type="protein sequence ID" value="KAK3184269.1"/>
    <property type="molecule type" value="Genomic_DNA"/>
</dbReference>
<organism evidence="27 28">
    <name type="scientific">Dipteronia sinensis</name>
    <dbReference type="NCBI Taxonomy" id="43782"/>
    <lineage>
        <taxon>Eukaryota</taxon>
        <taxon>Viridiplantae</taxon>
        <taxon>Streptophyta</taxon>
        <taxon>Embryophyta</taxon>
        <taxon>Tracheophyta</taxon>
        <taxon>Spermatophyta</taxon>
        <taxon>Magnoliopsida</taxon>
        <taxon>eudicotyledons</taxon>
        <taxon>Gunneridae</taxon>
        <taxon>Pentapetalae</taxon>
        <taxon>rosids</taxon>
        <taxon>malvids</taxon>
        <taxon>Sapindales</taxon>
        <taxon>Sapindaceae</taxon>
        <taxon>Hippocastanoideae</taxon>
        <taxon>Acereae</taxon>
        <taxon>Dipteronia</taxon>
    </lineage>
</organism>
<dbReference type="PROSITE" id="PS50011">
    <property type="entry name" value="PROTEIN_KINASE_DOM"/>
    <property type="match status" value="1"/>
</dbReference>
<evidence type="ECO:0000313" key="27">
    <source>
        <dbReference type="EMBL" id="KAK3184269.1"/>
    </source>
</evidence>
<dbReference type="PROSITE" id="PS50948">
    <property type="entry name" value="PAN"/>
    <property type="match status" value="1"/>
</dbReference>
<dbReference type="Pfam" id="PF00954">
    <property type="entry name" value="S_locus_glycop"/>
    <property type="match status" value="1"/>
</dbReference>
<dbReference type="SUPFAM" id="SSF51110">
    <property type="entry name" value="alpha-D-mannose-specific plant lectins"/>
    <property type="match status" value="1"/>
</dbReference>
<dbReference type="GO" id="GO:0048544">
    <property type="term" value="P:recognition of pollen"/>
    <property type="evidence" value="ECO:0007669"/>
    <property type="project" value="InterPro"/>
</dbReference>
<dbReference type="CDD" id="cd01098">
    <property type="entry name" value="PAN_AP_plant"/>
    <property type="match status" value="1"/>
</dbReference>
<evidence type="ECO:0000256" key="7">
    <source>
        <dbReference type="ARBA" id="ARBA00022729"/>
    </source>
</evidence>
<dbReference type="Gene3D" id="3.30.200.20">
    <property type="entry name" value="Phosphorylase Kinase, domain 1"/>
    <property type="match status" value="1"/>
</dbReference>
<dbReference type="SMART" id="SM00108">
    <property type="entry name" value="B_lectin"/>
    <property type="match status" value="1"/>
</dbReference>
<accession>A0AAD9ZN20</accession>
<dbReference type="InterPro" id="IPR017441">
    <property type="entry name" value="Protein_kinase_ATP_BS"/>
</dbReference>
<evidence type="ECO:0000256" key="23">
    <source>
        <dbReference type="SAM" id="SignalP"/>
    </source>
</evidence>
<evidence type="ECO:0000256" key="9">
    <source>
        <dbReference type="ARBA" id="ARBA00022741"/>
    </source>
</evidence>
<dbReference type="InterPro" id="IPR011009">
    <property type="entry name" value="Kinase-like_dom_sf"/>
</dbReference>
<keyword evidence="8" id="KW-0430">Lectin</keyword>
<keyword evidence="3 19" id="KW-0723">Serine/threonine-protein kinase</keyword>
<evidence type="ECO:0000256" key="17">
    <source>
        <dbReference type="ARBA" id="ARBA00047899"/>
    </source>
</evidence>
<dbReference type="CDD" id="cd12087">
    <property type="entry name" value="TM_EGFR-like"/>
    <property type="match status" value="1"/>
</dbReference>
<feature type="compositionally biased region" description="Polar residues" evidence="21">
    <location>
        <begin position="810"/>
        <end position="830"/>
    </location>
</feature>
<dbReference type="FunFam" id="2.90.10.10:FF:000002">
    <property type="entry name" value="Serine/threonine-protein kinase"/>
    <property type="match status" value="1"/>
</dbReference>
<evidence type="ECO:0000256" key="11">
    <source>
        <dbReference type="ARBA" id="ARBA00022840"/>
    </source>
</evidence>
<feature type="region of interest" description="Disordered" evidence="21">
    <location>
        <begin position="805"/>
        <end position="830"/>
    </location>
</feature>
<dbReference type="CDD" id="cd00028">
    <property type="entry name" value="B_lectin"/>
    <property type="match status" value="1"/>
</dbReference>
<feature type="domain" description="Bulb-type lectin" evidence="25">
    <location>
        <begin position="28"/>
        <end position="153"/>
    </location>
</feature>
<dbReference type="InterPro" id="IPR008271">
    <property type="entry name" value="Ser/Thr_kinase_AS"/>
</dbReference>
<dbReference type="InterPro" id="IPR036426">
    <property type="entry name" value="Bulb-type_lectin_dom_sf"/>
</dbReference>
<keyword evidence="12 22" id="KW-1133">Transmembrane helix</keyword>
<dbReference type="CDD" id="cd14066">
    <property type="entry name" value="STKc_IRAK"/>
    <property type="match status" value="1"/>
</dbReference>
<gene>
    <name evidence="27" type="ORF">Dsin_031555</name>
</gene>
<feature type="domain" description="Apple" evidence="26">
    <location>
        <begin position="351"/>
        <end position="435"/>
    </location>
</feature>
<evidence type="ECO:0000256" key="1">
    <source>
        <dbReference type="ARBA" id="ARBA00004251"/>
    </source>
</evidence>
<evidence type="ECO:0000256" key="21">
    <source>
        <dbReference type="SAM" id="MobiDB-lite"/>
    </source>
</evidence>
<dbReference type="PANTHER" id="PTHR47974:SF19">
    <property type="entry name" value="RECEPTOR-LIKE SERINE_THREONINE-PROTEIN KINASE"/>
    <property type="match status" value="1"/>
</dbReference>
<proteinExistence type="inferred from homology"/>
<keyword evidence="7 23" id="KW-0732">Signal</keyword>
<feature type="transmembrane region" description="Helical" evidence="22">
    <location>
        <begin position="449"/>
        <end position="471"/>
    </location>
</feature>
<feature type="signal peptide" evidence="23">
    <location>
        <begin position="1"/>
        <end position="27"/>
    </location>
</feature>
<dbReference type="Gene3D" id="1.10.510.10">
    <property type="entry name" value="Transferase(Phosphotransferase) domain 1"/>
    <property type="match status" value="1"/>
</dbReference>
<dbReference type="Pfam" id="PF01453">
    <property type="entry name" value="B_lectin"/>
    <property type="match status" value="1"/>
</dbReference>
<dbReference type="InterPro" id="IPR000858">
    <property type="entry name" value="S_locus_glycoprot_dom"/>
</dbReference>
<evidence type="ECO:0000313" key="28">
    <source>
        <dbReference type="Proteomes" id="UP001281410"/>
    </source>
</evidence>
<keyword evidence="9 19" id="KW-0547">Nucleotide-binding</keyword>
<dbReference type="Pfam" id="PF08276">
    <property type="entry name" value="PAN_2"/>
    <property type="match status" value="1"/>
</dbReference>
<evidence type="ECO:0000256" key="10">
    <source>
        <dbReference type="ARBA" id="ARBA00022777"/>
    </source>
</evidence>
<keyword evidence="28" id="KW-1185">Reference proteome</keyword>
<dbReference type="InterPro" id="IPR001480">
    <property type="entry name" value="Bulb-type_lectin_dom"/>
</dbReference>
<evidence type="ECO:0000256" key="20">
    <source>
        <dbReference type="PROSITE-ProRule" id="PRU10141"/>
    </source>
</evidence>
<evidence type="ECO:0000256" key="5">
    <source>
        <dbReference type="ARBA" id="ARBA00022679"/>
    </source>
</evidence>
<evidence type="ECO:0000256" key="8">
    <source>
        <dbReference type="ARBA" id="ARBA00022734"/>
    </source>
</evidence>
<keyword evidence="6 22" id="KW-0812">Transmembrane</keyword>
<comment type="similarity">
    <text evidence="19">Belongs to the protein kinase superfamily. Ser/Thr protein kinase family.</text>
</comment>
<dbReference type="PIRSF" id="PIRSF000641">
    <property type="entry name" value="SRK"/>
    <property type="match status" value="1"/>
</dbReference>
<dbReference type="FunFam" id="3.30.200.20:FF:000370">
    <property type="entry name" value="Receptor-like protein kinase 4"/>
    <property type="match status" value="1"/>
</dbReference>
<dbReference type="SMART" id="SM00220">
    <property type="entry name" value="S_TKc"/>
    <property type="match status" value="1"/>
</dbReference>
<dbReference type="SMART" id="SM00473">
    <property type="entry name" value="PAN_AP"/>
    <property type="match status" value="1"/>
</dbReference>
<keyword evidence="15" id="KW-0675">Receptor</keyword>
<dbReference type="GO" id="GO:0004674">
    <property type="term" value="F:protein serine/threonine kinase activity"/>
    <property type="evidence" value="ECO:0007669"/>
    <property type="project" value="UniProtKB-KW"/>
</dbReference>
<comment type="subcellular location">
    <subcellularLocation>
        <location evidence="1">Cell membrane</location>
        <topology evidence="1">Single-pass type I membrane protein</topology>
    </subcellularLocation>
</comment>
<keyword evidence="2" id="KW-1003">Cell membrane</keyword>
<keyword evidence="10 19" id="KW-0418">Kinase</keyword>
<dbReference type="Gene3D" id="2.90.10.10">
    <property type="entry name" value="Bulb-type lectin domain"/>
    <property type="match status" value="1"/>
</dbReference>
<dbReference type="PROSITE" id="PS50927">
    <property type="entry name" value="BULB_LECTIN"/>
    <property type="match status" value="1"/>
</dbReference>
<evidence type="ECO:0000256" key="15">
    <source>
        <dbReference type="ARBA" id="ARBA00023170"/>
    </source>
</evidence>
<evidence type="ECO:0000259" key="24">
    <source>
        <dbReference type="PROSITE" id="PS50011"/>
    </source>
</evidence>
<dbReference type="Proteomes" id="UP001281410">
    <property type="component" value="Unassembled WGS sequence"/>
</dbReference>
<evidence type="ECO:0000256" key="2">
    <source>
        <dbReference type="ARBA" id="ARBA00022475"/>
    </source>
</evidence>